<dbReference type="Gene3D" id="1.10.287.70">
    <property type="match status" value="1"/>
</dbReference>
<evidence type="ECO:0000256" key="7">
    <source>
        <dbReference type="PROSITE-ProRule" id="PRU00047"/>
    </source>
</evidence>
<sequence length="1201" mass="140461">MDCQVGANFKKRTQRQSINYINSQVDEQREQQICDTQIDRSRQRFLFELQNNKLQQSHHGDSDIQESSFQERASSSILDIKNQQSAERTLQPSNSNEIKQTYKINLENNDETNFHEEFSNEMHSQKYENQECYHEIDNFQVGDSKVVNQISSKINFSGQKSLSNQDQSRIDASQNTIVDRESESKKNNSVIQRNSRTKAEENDQIWLQEDIFYEKNFKTLGTKVTFALKNKYQEEQENNSSVKHQQNFKKAANIINRLLNTSMNRHIIKLINQILSLITVAHIAAIGWYFLGIQEKQNNQNSWLDKSGIEDNAYYEKYAYSIYWSITTMTTVGYGDIAATNYIEALYISVVMILFSCVFAYSINNIGFILQEIEKSSKQLNDDITIIQRYLIRKDVNIQLKSRVRHYLSFLAYEQKDRDKQAEDKILSVLSNKLREEITIEINSKILNNYFLFSSNFSQATLNKLIFIMEEVLVNPNEVLIREKQFDDSSIYFIQSGIIEIYQQQLQNQNKVNVINVLRDGQIFGEISFFSGLQRQASARSVNLSTLYKINRSKFIEILKENTEDFEKFKMIQDQIIFQNDLQVIHTECYSCKIVGHIANQCPKTHKIKDQQIIVLKQNYSTFQERAQIERKIKKYKFQSMNQIKQNKDIFNRLKLNLKQQNDQSYMLFQTKEYLLTSEYSQSKYQNEDDDEENESLSQIPLYFDQQSVNSQNVSKTYSIKKADKLLKTIKKVNNYILQSNEENESLFNQENQCHSNKSLNNQENFELKKAQSNTLYSYVKTKSLDVTDNINSNTKQESSFNAISSKNAQITENNCRSINKNDTEFLKQNTNEIQSQQSNQQNEEGFINQKSIQQAANLINQSDYEKKQLKQGSNNSILNIQYSNKIQNQQTDDLNLSFKDAQIQQPNFTENQNKLLTSISMKSKSRNNVSQKSLKLLNQNQKEQPRCSVEQVLLQNILLNGLISDKRISQLQQKNSQTQLSNIQEIIDKCINYTNRTIKDSKEKTPSQQSNLSLNQVNNSNIRDQTLYVYGNSQQIQQNQQQNQNNNSNRNSDIDLIKKLSKIMQNSNIPLLLQLASGKSFLQPRESQILSLSMDQFDKLHQFKKYFIHNNFEKVIQKLKKFQQQQKKFKKNKLASKQRRYNIGLVNHTRLSIFHGNSNLIKFIPQDYDINQYKPTHLSYGVKMQNGVQFPKNLQSIQNN</sequence>
<evidence type="ECO:0000256" key="2">
    <source>
        <dbReference type="ARBA" id="ARBA00022448"/>
    </source>
</evidence>
<keyword evidence="3 9" id="KW-0812">Transmembrane</keyword>
<dbReference type="InterPro" id="IPR005821">
    <property type="entry name" value="Ion_trans_dom"/>
</dbReference>
<name>Q22TN0_TETTS</name>
<dbReference type="InterPro" id="IPR036875">
    <property type="entry name" value="Znf_CCHC_sf"/>
</dbReference>
<dbReference type="KEGG" id="tet:TTHERM_00164980"/>
<keyword evidence="7" id="KW-0863">Zinc-finger</keyword>
<keyword evidence="13" id="KW-1185">Reference proteome</keyword>
<dbReference type="SUPFAM" id="SSF81324">
    <property type="entry name" value="Voltage-gated potassium channels"/>
    <property type="match status" value="1"/>
</dbReference>
<dbReference type="InParanoid" id="Q22TN0"/>
<dbReference type="Pfam" id="PF00520">
    <property type="entry name" value="Ion_trans"/>
    <property type="match status" value="1"/>
</dbReference>
<feature type="transmembrane region" description="Helical" evidence="9">
    <location>
        <begin position="270"/>
        <end position="291"/>
    </location>
</feature>
<dbReference type="SUPFAM" id="SSF51206">
    <property type="entry name" value="cAMP-binding domain-like"/>
    <property type="match status" value="1"/>
</dbReference>
<dbReference type="Pfam" id="PF00027">
    <property type="entry name" value="cNMP_binding"/>
    <property type="match status" value="1"/>
</dbReference>
<dbReference type="InterPro" id="IPR000595">
    <property type="entry name" value="cNMP-bd_dom"/>
</dbReference>
<dbReference type="Gene3D" id="2.60.120.10">
    <property type="entry name" value="Jelly Rolls"/>
    <property type="match status" value="1"/>
</dbReference>
<evidence type="ECO:0000256" key="8">
    <source>
        <dbReference type="SAM" id="MobiDB-lite"/>
    </source>
</evidence>
<keyword evidence="2" id="KW-0813">Transport</keyword>
<keyword evidence="6 9" id="KW-0472">Membrane</keyword>
<evidence type="ECO:0000259" key="11">
    <source>
        <dbReference type="PROSITE" id="PS50158"/>
    </source>
</evidence>
<evidence type="ECO:0000256" key="9">
    <source>
        <dbReference type="SAM" id="Phobius"/>
    </source>
</evidence>
<evidence type="ECO:0000256" key="5">
    <source>
        <dbReference type="ARBA" id="ARBA00023065"/>
    </source>
</evidence>
<dbReference type="PROSITE" id="PS50042">
    <property type="entry name" value="CNMP_BINDING_3"/>
    <property type="match status" value="1"/>
</dbReference>
<feature type="transmembrane region" description="Helical" evidence="9">
    <location>
        <begin position="345"/>
        <end position="363"/>
    </location>
</feature>
<dbReference type="GO" id="GO:0003254">
    <property type="term" value="P:regulation of membrane depolarization"/>
    <property type="evidence" value="ECO:0007669"/>
    <property type="project" value="TreeGrafter"/>
</dbReference>
<dbReference type="InterPro" id="IPR001878">
    <property type="entry name" value="Znf_CCHC"/>
</dbReference>
<dbReference type="PROSITE" id="PS50158">
    <property type="entry name" value="ZF_CCHC"/>
    <property type="match status" value="1"/>
</dbReference>
<dbReference type="GeneID" id="7836165"/>
<keyword evidence="7" id="KW-0479">Metal-binding</keyword>
<dbReference type="InterPro" id="IPR018490">
    <property type="entry name" value="cNMP-bd_dom_sf"/>
</dbReference>
<dbReference type="eggNOG" id="KOG0498">
    <property type="taxonomic scope" value="Eukaryota"/>
</dbReference>
<dbReference type="Gene3D" id="1.10.287.630">
    <property type="entry name" value="Helix hairpin bin"/>
    <property type="match status" value="1"/>
</dbReference>
<dbReference type="GO" id="GO:0008270">
    <property type="term" value="F:zinc ion binding"/>
    <property type="evidence" value="ECO:0007669"/>
    <property type="project" value="UniProtKB-KW"/>
</dbReference>
<evidence type="ECO:0000256" key="6">
    <source>
        <dbReference type="ARBA" id="ARBA00023136"/>
    </source>
</evidence>
<proteinExistence type="predicted"/>
<dbReference type="PANTHER" id="PTHR45689:SF5">
    <property type="entry name" value="I[[H]] CHANNEL, ISOFORM E"/>
    <property type="match status" value="1"/>
</dbReference>
<dbReference type="GO" id="GO:0005249">
    <property type="term" value="F:voltage-gated potassium channel activity"/>
    <property type="evidence" value="ECO:0007669"/>
    <property type="project" value="TreeGrafter"/>
</dbReference>
<dbReference type="HOGENOM" id="CLU_003403_0_0_1"/>
<accession>Q22TN0</accession>
<dbReference type="SMART" id="SM00343">
    <property type="entry name" value="ZnF_C2HC"/>
    <property type="match status" value="1"/>
</dbReference>
<protein>
    <submittedName>
        <fullName evidence="12">Cation channel family protein</fullName>
    </submittedName>
</protein>
<dbReference type="InterPro" id="IPR014710">
    <property type="entry name" value="RmlC-like_jellyroll"/>
</dbReference>
<dbReference type="SMART" id="SM00100">
    <property type="entry name" value="cNMP"/>
    <property type="match status" value="1"/>
</dbReference>
<reference evidence="13" key="1">
    <citation type="journal article" date="2006" name="PLoS Biol.">
        <title>Macronuclear genome sequence of the ciliate Tetrahymena thermophila, a model eukaryote.</title>
        <authorList>
            <person name="Eisen J.A."/>
            <person name="Coyne R.S."/>
            <person name="Wu M."/>
            <person name="Wu D."/>
            <person name="Thiagarajan M."/>
            <person name="Wortman J.R."/>
            <person name="Badger J.H."/>
            <person name="Ren Q."/>
            <person name="Amedeo P."/>
            <person name="Jones K.M."/>
            <person name="Tallon L.J."/>
            <person name="Delcher A.L."/>
            <person name="Salzberg S.L."/>
            <person name="Silva J.C."/>
            <person name="Haas B.J."/>
            <person name="Majoros W.H."/>
            <person name="Farzad M."/>
            <person name="Carlton J.M."/>
            <person name="Smith R.K. Jr."/>
            <person name="Garg J."/>
            <person name="Pearlman R.E."/>
            <person name="Karrer K.M."/>
            <person name="Sun L."/>
            <person name="Manning G."/>
            <person name="Elde N.C."/>
            <person name="Turkewitz A.P."/>
            <person name="Asai D.J."/>
            <person name="Wilkes D.E."/>
            <person name="Wang Y."/>
            <person name="Cai H."/>
            <person name="Collins K."/>
            <person name="Stewart B.A."/>
            <person name="Lee S.R."/>
            <person name="Wilamowska K."/>
            <person name="Weinberg Z."/>
            <person name="Ruzzo W.L."/>
            <person name="Wloga D."/>
            <person name="Gaertig J."/>
            <person name="Frankel J."/>
            <person name="Tsao C.-C."/>
            <person name="Gorovsky M.A."/>
            <person name="Keeling P.J."/>
            <person name="Waller R.F."/>
            <person name="Patron N.J."/>
            <person name="Cherry J.M."/>
            <person name="Stover N.A."/>
            <person name="Krieger C.J."/>
            <person name="del Toro C."/>
            <person name="Ryder H.F."/>
            <person name="Williamson S.C."/>
            <person name="Barbeau R.A."/>
            <person name="Hamilton E.P."/>
            <person name="Orias E."/>
        </authorList>
    </citation>
    <scope>NUCLEOTIDE SEQUENCE [LARGE SCALE GENOMIC DNA]</scope>
    <source>
        <strain evidence="13">SB210</strain>
    </source>
</reference>
<dbReference type="Proteomes" id="UP000009168">
    <property type="component" value="Unassembled WGS sequence"/>
</dbReference>
<organism evidence="12 13">
    <name type="scientific">Tetrahymena thermophila (strain SB210)</name>
    <dbReference type="NCBI Taxonomy" id="312017"/>
    <lineage>
        <taxon>Eukaryota</taxon>
        <taxon>Sar</taxon>
        <taxon>Alveolata</taxon>
        <taxon>Ciliophora</taxon>
        <taxon>Intramacronucleata</taxon>
        <taxon>Oligohymenophorea</taxon>
        <taxon>Hymenostomatida</taxon>
        <taxon>Tetrahymenina</taxon>
        <taxon>Tetrahymenidae</taxon>
        <taxon>Tetrahymena</taxon>
    </lineage>
</organism>
<keyword evidence="4 9" id="KW-1133">Transmembrane helix</keyword>
<evidence type="ECO:0000256" key="3">
    <source>
        <dbReference type="ARBA" id="ARBA00022692"/>
    </source>
</evidence>
<comment type="subcellular location">
    <subcellularLocation>
        <location evidence="1">Membrane</location>
        <topology evidence="1">Multi-pass membrane protein</topology>
    </subcellularLocation>
</comment>
<dbReference type="PANTHER" id="PTHR45689">
    <property type="entry name" value="I[[H]] CHANNEL, ISOFORM E"/>
    <property type="match status" value="1"/>
</dbReference>
<feature type="domain" description="CCHC-type" evidence="11">
    <location>
        <begin position="589"/>
        <end position="604"/>
    </location>
</feature>
<keyword evidence="7" id="KW-0862">Zinc</keyword>
<dbReference type="FunCoup" id="Q22TN0">
    <property type="interactions" value="2"/>
</dbReference>
<feature type="compositionally biased region" description="Polar residues" evidence="8">
    <location>
        <begin position="65"/>
        <end position="74"/>
    </location>
</feature>
<dbReference type="Pfam" id="PF00098">
    <property type="entry name" value="zf-CCHC"/>
    <property type="match status" value="1"/>
</dbReference>
<feature type="domain" description="Cyclic nucleotide-binding" evidence="10">
    <location>
        <begin position="453"/>
        <end position="564"/>
    </location>
</feature>
<evidence type="ECO:0000313" key="12">
    <source>
        <dbReference type="EMBL" id="EAR88408.2"/>
    </source>
</evidence>
<feature type="region of interest" description="Disordered" evidence="8">
    <location>
        <begin position="53"/>
        <end position="74"/>
    </location>
</feature>
<feature type="region of interest" description="Disordered" evidence="8">
    <location>
        <begin position="157"/>
        <end position="197"/>
    </location>
</feature>
<dbReference type="CDD" id="cd00038">
    <property type="entry name" value="CAP_ED"/>
    <property type="match status" value="1"/>
</dbReference>
<dbReference type="InterPro" id="IPR051413">
    <property type="entry name" value="K/Na_HCN_channel"/>
</dbReference>
<evidence type="ECO:0000256" key="1">
    <source>
        <dbReference type="ARBA" id="ARBA00004141"/>
    </source>
</evidence>
<dbReference type="OrthoDB" id="421226at2759"/>
<keyword evidence="5" id="KW-0406">Ion transport</keyword>
<evidence type="ECO:0000256" key="4">
    <source>
        <dbReference type="ARBA" id="ARBA00022989"/>
    </source>
</evidence>
<gene>
    <name evidence="12" type="ORF">TTHERM_00164980</name>
</gene>
<evidence type="ECO:0000259" key="10">
    <source>
        <dbReference type="PROSITE" id="PS50042"/>
    </source>
</evidence>
<dbReference type="RefSeq" id="XP_001008653.2">
    <property type="nucleotide sequence ID" value="XM_001008653.2"/>
</dbReference>
<feature type="compositionally biased region" description="Polar residues" evidence="8">
    <location>
        <begin position="157"/>
        <end position="177"/>
    </location>
</feature>
<dbReference type="SUPFAM" id="SSF57756">
    <property type="entry name" value="Retrovirus zinc finger-like domains"/>
    <property type="match status" value="1"/>
</dbReference>
<dbReference type="EMBL" id="GG662840">
    <property type="protein sequence ID" value="EAR88408.2"/>
    <property type="molecule type" value="Genomic_DNA"/>
</dbReference>
<evidence type="ECO:0000313" key="13">
    <source>
        <dbReference type="Proteomes" id="UP000009168"/>
    </source>
</evidence>
<dbReference type="AlphaFoldDB" id="Q22TN0"/>
<dbReference type="GO" id="GO:0098855">
    <property type="term" value="C:HCN channel complex"/>
    <property type="evidence" value="ECO:0007669"/>
    <property type="project" value="TreeGrafter"/>
</dbReference>
<dbReference type="GO" id="GO:0003676">
    <property type="term" value="F:nucleic acid binding"/>
    <property type="evidence" value="ECO:0007669"/>
    <property type="project" value="InterPro"/>
</dbReference>
<dbReference type="GO" id="GO:0035725">
    <property type="term" value="P:sodium ion transmembrane transport"/>
    <property type="evidence" value="ECO:0007669"/>
    <property type="project" value="TreeGrafter"/>
</dbReference>